<proteinExistence type="predicted"/>
<evidence type="ECO:0000313" key="2">
    <source>
        <dbReference type="Proteomes" id="UP000789525"/>
    </source>
</evidence>
<dbReference type="EMBL" id="CAJVPT010037459">
    <property type="protein sequence ID" value="CAG8717519.1"/>
    <property type="molecule type" value="Genomic_DNA"/>
</dbReference>
<sequence length="301" mass="31744">MSHQHNFAPRARQHQHQQAQGATGLEGSYNEPSASTSTMDPFATSNENDYNDMNPLQHIGIHGNRDTLDWLISTYGAPSQTNLGHSASPSHTISPSIYSSLNTPAEHMGASPYLPTPVDYPSHPFHHAAATAASGGNPPLFAQTSSSPLVHAHPSHFVSTSTIPQWHSPTQDSILSSSAPASMSPLHYTSHNQHQQHQQPQPRFGGGSVSANTSPYGQLYQPTPAPGQIGPSLFQNNPLTPPPHPPLTNVTHSPLITSTSGNGGGPPPRPLTNPASLQIPGAHHLSTEPVSASTPLDASSL</sequence>
<comment type="caution">
    <text evidence="1">The sequence shown here is derived from an EMBL/GenBank/DDBJ whole genome shotgun (WGS) entry which is preliminary data.</text>
</comment>
<name>A0ACA9PPH7_9GLOM</name>
<organism evidence="1 2">
    <name type="scientific">Acaulospora colombiana</name>
    <dbReference type="NCBI Taxonomy" id="27376"/>
    <lineage>
        <taxon>Eukaryota</taxon>
        <taxon>Fungi</taxon>
        <taxon>Fungi incertae sedis</taxon>
        <taxon>Mucoromycota</taxon>
        <taxon>Glomeromycotina</taxon>
        <taxon>Glomeromycetes</taxon>
        <taxon>Diversisporales</taxon>
        <taxon>Acaulosporaceae</taxon>
        <taxon>Acaulospora</taxon>
    </lineage>
</organism>
<evidence type="ECO:0000313" key="1">
    <source>
        <dbReference type="EMBL" id="CAG8717519.1"/>
    </source>
</evidence>
<protein>
    <submittedName>
        <fullName evidence="1">16794_t:CDS:1</fullName>
    </submittedName>
</protein>
<dbReference type="Proteomes" id="UP000789525">
    <property type="component" value="Unassembled WGS sequence"/>
</dbReference>
<reference evidence="1" key="1">
    <citation type="submission" date="2021-06" db="EMBL/GenBank/DDBJ databases">
        <authorList>
            <person name="Kallberg Y."/>
            <person name="Tangrot J."/>
            <person name="Rosling A."/>
        </authorList>
    </citation>
    <scope>NUCLEOTIDE SEQUENCE</scope>
    <source>
        <strain evidence="1">CL356</strain>
    </source>
</reference>
<accession>A0ACA9PPH7</accession>
<gene>
    <name evidence="1" type="ORF">ACOLOM_LOCUS10977</name>
</gene>
<feature type="non-terminal residue" evidence="1">
    <location>
        <position position="301"/>
    </location>
</feature>
<keyword evidence="2" id="KW-1185">Reference proteome</keyword>